<keyword evidence="11" id="KW-1185">Reference proteome</keyword>
<feature type="domain" description="WW" evidence="9">
    <location>
        <begin position="12"/>
        <end position="45"/>
    </location>
</feature>
<dbReference type="GO" id="GO:0006915">
    <property type="term" value="P:apoptotic process"/>
    <property type="evidence" value="ECO:0007669"/>
    <property type="project" value="UniProtKB-KW"/>
</dbReference>
<dbReference type="Pfam" id="PF00397">
    <property type="entry name" value="WW"/>
    <property type="match status" value="1"/>
</dbReference>
<feature type="domain" description="WW" evidence="9">
    <location>
        <begin position="53"/>
        <end position="86"/>
    </location>
</feature>
<evidence type="ECO:0000259" key="9">
    <source>
        <dbReference type="PROSITE" id="PS50020"/>
    </source>
</evidence>
<dbReference type="InterPro" id="IPR001202">
    <property type="entry name" value="WW_dom"/>
</dbReference>
<keyword evidence="4" id="KW-0879">Wnt signaling pathway</keyword>
<keyword evidence="8" id="KW-0458">Lysosome</keyword>
<proteinExistence type="predicted"/>
<name>A0A9J6BCZ9_POLVA</name>
<evidence type="ECO:0000256" key="5">
    <source>
        <dbReference type="ARBA" id="ARBA00022703"/>
    </source>
</evidence>
<keyword evidence="7" id="KW-0333">Golgi apparatus</keyword>
<gene>
    <name evidence="10" type="ORF">PVAND_015687</name>
</gene>
<protein>
    <recommendedName>
        <fullName evidence="3">WW domain-containing oxidoreductase</fullName>
    </recommendedName>
</protein>
<dbReference type="InterPro" id="IPR036020">
    <property type="entry name" value="WW_dom_sf"/>
</dbReference>
<reference evidence="10" key="1">
    <citation type="submission" date="2021-03" db="EMBL/GenBank/DDBJ databases">
        <title>Chromosome level genome of the anhydrobiotic midge Polypedilum vanderplanki.</title>
        <authorList>
            <person name="Yoshida Y."/>
            <person name="Kikawada T."/>
            <person name="Gusev O."/>
        </authorList>
    </citation>
    <scope>NUCLEOTIDE SEQUENCE</scope>
    <source>
        <strain evidence="10">NIAS01</strain>
        <tissue evidence="10">Whole body or cell culture</tissue>
    </source>
</reference>
<dbReference type="InterPro" id="IPR002347">
    <property type="entry name" value="SDR_fam"/>
</dbReference>
<dbReference type="CDD" id="cd00201">
    <property type="entry name" value="WW"/>
    <property type="match status" value="1"/>
</dbReference>
<dbReference type="SUPFAM" id="SSF51735">
    <property type="entry name" value="NAD(P)-binding Rossmann-fold domains"/>
    <property type="match status" value="1"/>
</dbReference>
<evidence type="ECO:0000256" key="2">
    <source>
        <dbReference type="ARBA" id="ARBA00004555"/>
    </source>
</evidence>
<evidence type="ECO:0000313" key="11">
    <source>
        <dbReference type="Proteomes" id="UP001107558"/>
    </source>
</evidence>
<comment type="caution">
    <text evidence="10">The sequence shown here is derived from an EMBL/GenBank/DDBJ whole genome shotgun (WGS) entry which is preliminary data.</text>
</comment>
<dbReference type="GO" id="GO:0016055">
    <property type="term" value="P:Wnt signaling pathway"/>
    <property type="evidence" value="ECO:0007669"/>
    <property type="project" value="UniProtKB-KW"/>
</dbReference>
<accession>A0A9J6BCZ9</accession>
<dbReference type="PROSITE" id="PS50020">
    <property type="entry name" value="WW_DOMAIN_2"/>
    <property type="match status" value="2"/>
</dbReference>
<keyword evidence="5" id="KW-0053">Apoptosis</keyword>
<evidence type="ECO:0000256" key="4">
    <source>
        <dbReference type="ARBA" id="ARBA00022687"/>
    </source>
</evidence>
<dbReference type="PRINTS" id="PR00081">
    <property type="entry name" value="GDHRDH"/>
</dbReference>
<sequence length="405" mass="46100">MNTIGPETDSEDELPPSWEERVSPEGHVYYLNHQTKSTQWTHPRTNKMKRVTGDLPFGWEKKVEDDGKILFINKEKNIQSFTDPRLAFAQEEAGHTVRQKFDSSSTAISVLHGKDLTGKVALITGSNCGIGLETAKSLAFYGCEIIFACRNREATLKVISDITEERKGNCKLKFIQVDLASIRSCVKFCEEVKQQYQHIDYLILNAGLFGIPHTLTEDGIEAIFQVCHLSHFFIVNNLSNLLNHFSRVIVVSSESHRFANLPKKGLTREHLSVSNCKYWAMMAYNNAKLCNVLYACELGRKWQSRGISVFALHPGNMVSTKLQRNYWFYRLLFFLVRPFTKSLQQAAATTVYCATAQELTGLTGIYFNNCYICEPSKLSQDENLAKELWNLSEKMIGEIMEKYGN</sequence>
<dbReference type="SUPFAM" id="SSF51045">
    <property type="entry name" value="WW domain"/>
    <property type="match status" value="2"/>
</dbReference>
<evidence type="ECO:0000256" key="6">
    <source>
        <dbReference type="ARBA" id="ARBA00023002"/>
    </source>
</evidence>
<dbReference type="EMBL" id="JADBJN010000004">
    <property type="protein sequence ID" value="KAG5667716.1"/>
    <property type="molecule type" value="Genomic_DNA"/>
</dbReference>
<evidence type="ECO:0000256" key="8">
    <source>
        <dbReference type="ARBA" id="ARBA00023228"/>
    </source>
</evidence>
<evidence type="ECO:0000256" key="1">
    <source>
        <dbReference type="ARBA" id="ARBA00004371"/>
    </source>
</evidence>
<dbReference type="GO" id="GO:0005794">
    <property type="term" value="C:Golgi apparatus"/>
    <property type="evidence" value="ECO:0007669"/>
    <property type="project" value="UniProtKB-SubCell"/>
</dbReference>
<evidence type="ECO:0000313" key="10">
    <source>
        <dbReference type="EMBL" id="KAG5667716.1"/>
    </source>
</evidence>
<evidence type="ECO:0000256" key="7">
    <source>
        <dbReference type="ARBA" id="ARBA00023034"/>
    </source>
</evidence>
<dbReference type="AlphaFoldDB" id="A0A9J6BCZ9"/>
<dbReference type="Proteomes" id="UP001107558">
    <property type="component" value="Chromosome 4"/>
</dbReference>
<evidence type="ECO:0000256" key="3">
    <source>
        <dbReference type="ARBA" id="ARBA00016094"/>
    </source>
</evidence>
<keyword evidence="6" id="KW-0560">Oxidoreductase</keyword>
<dbReference type="PROSITE" id="PS01159">
    <property type="entry name" value="WW_DOMAIN_1"/>
    <property type="match status" value="1"/>
</dbReference>
<dbReference type="Gene3D" id="2.20.70.10">
    <property type="match status" value="2"/>
</dbReference>
<dbReference type="OrthoDB" id="9989144at2759"/>
<dbReference type="PANTHER" id="PTHR43157">
    <property type="entry name" value="PHOSPHATIDYLINOSITOL-GLYCAN BIOSYNTHESIS CLASS F PROTEIN-RELATED"/>
    <property type="match status" value="1"/>
</dbReference>
<dbReference type="GO" id="GO:0005764">
    <property type="term" value="C:lysosome"/>
    <property type="evidence" value="ECO:0007669"/>
    <property type="project" value="UniProtKB-SubCell"/>
</dbReference>
<dbReference type="SMART" id="SM00456">
    <property type="entry name" value="WW"/>
    <property type="match status" value="2"/>
</dbReference>
<dbReference type="GO" id="GO:0016491">
    <property type="term" value="F:oxidoreductase activity"/>
    <property type="evidence" value="ECO:0007669"/>
    <property type="project" value="UniProtKB-KW"/>
</dbReference>
<dbReference type="InterPro" id="IPR036291">
    <property type="entry name" value="NAD(P)-bd_dom_sf"/>
</dbReference>
<organism evidence="10 11">
    <name type="scientific">Polypedilum vanderplanki</name>
    <name type="common">Sleeping chironomid midge</name>
    <dbReference type="NCBI Taxonomy" id="319348"/>
    <lineage>
        <taxon>Eukaryota</taxon>
        <taxon>Metazoa</taxon>
        <taxon>Ecdysozoa</taxon>
        <taxon>Arthropoda</taxon>
        <taxon>Hexapoda</taxon>
        <taxon>Insecta</taxon>
        <taxon>Pterygota</taxon>
        <taxon>Neoptera</taxon>
        <taxon>Endopterygota</taxon>
        <taxon>Diptera</taxon>
        <taxon>Nematocera</taxon>
        <taxon>Chironomoidea</taxon>
        <taxon>Chironomidae</taxon>
        <taxon>Chironominae</taxon>
        <taxon>Polypedilum</taxon>
        <taxon>Polypedilum</taxon>
    </lineage>
</organism>
<dbReference type="PANTHER" id="PTHR43157:SF31">
    <property type="entry name" value="PHOSPHATIDYLINOSITOL-GLYCAN BIOSYNTHESIS CLASS F PROTEIN"/>
    <property type="match status" value="1"/>
</dbReference>
<dbReference type="Pfam" id="PF00106">
    <property type="entry name" value="adh_short"/>
    <property type="match status" value="1"/>
</dbReference>
<dbReference type="FunFam" id="3.40.50.720:FF:000353">
    <property type="entry name" value="WW domain-containing oxidoreductase"/>
    <property type="match status" value="1"/>
</dbReference>
<dbReference type="Gene3D" id="3.40.50.720">
    <property type="entry name" value="NAD(P)-binding Rossmann-like Domain"/>
    <property type="match status" value="1"/>
</dbReference>
<comment type="subcellular location">
    <subcellularLocation>
        <location evidence="2">Golgi apparatus</location>
    </subcellularLocation>
    <subcellularLocation>
        <location evidence="1">Lysosome</location>
    </subcellularLocation>
</comment>